<evidence type="ECO:0000313" key="3">
    <source>
        <dbReference type="EMBL" id="CAI9090734.1"/>
    </source>
</evidence>
<evidence type="ECO:0000313" key="2">
    <source>
        <dbReference type="EMBL" id="CAI9090733.1"/>
    </source>
</evidence>
<keyword evidence="4" id="KW-1185">Reference proteome</keyword>
<evidence type="ECO:0000256" key="1">
    <source>
        <dbReference type="SAM" id="MobiDB-lite"/>
    </source>
</evidence>
<dbReference type="AlphaFoldDB" id="A0AAV1C853"/>
<feature type="region of interest" description="Disordered" evidence="1">
    <location>
        <begin position="218"/>
        <end position="242"/>
    </location>
</feature>
<evidence type="ECO:0000313" key="4">
    <source>
        <dbReference type="Proteomes" id="UP001161247"/>
    </source>
</evidence>
<accession>A0AAV1C853</accession>
<dbReference type="EMBL" id="OX459118">
    <property type="protein sequence ID" value="CAI9090733.1"/>
    <property type="molecule type" value="Genomic_DNA"/>
</dbReference>
<organism evidence="2 4">
    <name type="scientific">Oldenlandia corymbosa var. corymbosa</name>
    <dbReference type="NCBI Taxonomy" id="529605"/>
    <lineage>
        <taxon>Eukaryota</taxon>
        <taxon>Viridiplantae</taxon>
        <taxon>Streptophyta</taxon>
        <taxon>Embryophyta</taxon>
        <taxon>Tracheophyta</taxon>
        <taxon>Spermatophyta</taxon>
        <taxon>Magnoliopsida</taxon>
        <taxon>eudicotyledons</taxon>
        <taxon>Gunneridae</taxon>
        <taxon>Pentapetalae</taxon>
        <taxon>asterids</taxon>
        <taxon>lamiids</taxon>
        <taxon>Gentianales</taxon>
        <taxon>Rubiaceae</taxon>
        <taxon>Rubioideae</taxon>
        <taxon>Spermacoceae</taxon>
        <taxon>Hedyotis-Oldenlandia complex</taxon>
        <taxon>Oldenlandia</taxon>
    </lineage>
</organism>
<dbReference type="Proteomes" id="UP001161247">
    <property type="component" value="Chromosome 1"/>
</dbReference>
<name>A0AAV1C853_OLDCO</name>
<gene>
    <name evidence="2" type="ORF">OLC1_LOCUS2823</name>
    <name evidence="3" type="ORF">OLC1_LOCUS2824</name>
</gene>
<reference evidence="2" key="1">
    <citation type="submission" date="2023-03" db="EMBL/GenBank/DDBJ databases">
        <authorList>
            <person name="Julca I."/>
        </authorList>
    </citation>
    <scope>NUCLEOTIDE SEQUENCE</scope>
</reference>
<proteinExistence type="predicted"/>
<sequence length="242" mass="27695">MTTFVDHYVVLGFPTGYDGVLLSDRKIRSGPHKTSDEMFKDFLLNIPDLAIRQQALKSFRVLTDMNSRLVFNYDLLNRYDIDAGFRELCDIHNDRLREKEAKSINISVGNKQASAQWSLAPITIPGKSEAMEFVDHYAVLGLPTGYDGIRVSLKEIRSGFMIKARRMLNIPVSVKQLMNSCRVLSDVNTRNLFNLEMLRTRLKPDLDHLQRILLEEGRGTTTANPPHDESIIRPMKMRRLSS</sequence>
<protein>
    <submittedName>
        <fullName evidence="2">OLC1v1025560C1</fullName>
    </submittedName>
    <submittedName>
        <fullName evidence="3">OLC1v1025561C1</fullName>
    </submittedName>
</protein>
<dbReference type="EMBL" id="OX459118">
    <property type="protein sequence ID" value="CAI9090734.1"/>
    <property type="molecule type" value="Genomic_DNA"/>
</dbReference>